<dbReference type="EC" id="2.7.11.1" evidence="2"/>
<name>A0A0L0CAI2_LUCCU</name>
<feature type="domain" description="Protein kinase" evidence="10">
    <location>
        <begin position="8"/>
        <end position="265"/>
    </location>
</feature>
<dbReference type="OrthoDB" id="248923at2759"/>
<gene>
    <name evidence="11" type="ORF">FF38_06585</name>
</gene>
<evidence type="ECO:0000256" key="2">
    <source>
        <dbReference type="ARBA" id="ARBA00012513"/>
    </source>
</evidence>
<sequence length="278" mass="31838">MDLGDPSLKPIKVLGSGSFGRVFLCKYRNTQMACVKRIIVQNPKQEMKMIMEEVYIISQVRHPNIIQFIGSFVHAGTVNIIMEYAPNGTLQDINQARPVGLSNANILRYFCDILMGLEYLHIRHVFHRDLKPANLLVDINDHIKIADFGISLIHTPNKASGNAAGTAFYSAPEVLRGDKYDYKSDIWSLGCILYEMCVGHSPFSQANNLEDLIYLIKILTRQKLNCNYIRNKYGPLWASLCEQMIMINLQQRISLPDILCMDPALTLPYYNKYFDYKY</sequence>
<keyword evidence="3" id="KW-0723">Serine/threonine-protein kinase</keyword>
<comment type="catalytic activity">
    <reaction evidence="9">
        <text>L-seryl-[protein] + ATP = O-phospho-L-seryl-[protein] + ADP + H(+)</text>
        <dbReference type="Rhea" id="RHEA:17989"/>
        <dbReference type="Rhea" id="RHEA-COMP:9863"/>
        <dbReference type="Rhea" id="RHEA-COMP:11604"/>
        <dbReference type="ChEBI" id="CHEBI:15378"/>
        <dbReference type="ChEBI" id="CHEBI:29999"/>
        <dbReference type="ChEBI" id="CHEBI:30616"/>
        <dbReference type="ChEBI" id="CHEBI:83421"/>
        <dbReference type="ChEBI" id="CHEBI:456216"/>
        <dbReference type="EC" id="2.7.11.1"/>
    </reaction>
</comment>
<keyword evidence="4" id="KW-0808">Transferase</keyword>
<dbReference type="Proteomes" id="UP000037069">
    <property type="component" value="Unassembled WGS sequence"/>
</dbReference>
<dbReference type="InterPro" id="IPR011009">
    <property type="entry name" value="Kinase-like_dom_sf"/>
</dbReference>
<evidence type="ECO:0000256" key="9">
    <source>
        <dbReference type="ARBA" id="ARBA00048679"/>
    </source>
</evidence>
<dbReference type="PROSITE" id="PS00108">
    <property type="entry name" value="PROTEIN_KINASE_ST"/>
    <property type="match status" value="1"/>
</dbReference>
<proteinExistence type="inferred from homology"/>
<keyword evidence="5" id="KW-0547">Nucleotide-binding</keyword>
<dbReference type="SMART" id="SM00220">
    <property type="entry name" value="S_TKc"/>
    <property type="match status" value="1"/>
</dbReference>
<dbReference type="Pfam" id="PF00069">
    <property type="entry name" value="Pkinase"/>
    <property type="match status" value="1"/>
</dbReference>
<evidence type="ECO:0000256" key="3">
    <source>
        <dbReference type="ARBA" id="ARBA00022527"/>
    </source>
</evidence>
<dbReference type="GO" id="GO:0005524">
    <property type="term" value="F:ATP binding"/>
    <property type="evidence" value="ECO:0007669"/>
    <property type="project" value="UniProtKB-KW"/>
</dbReference>
<comment type="similarity">
    <text evidence="1">Belongs to the protein kinase superfamily. NEK Ser/Thr protein kinase family. NIMA subfamily.</text>
</comment>
<evidence type="ECO:0000313" key="11">
    <source>
        <dbReference type="EMBL" id="KNC29408.1"/>
    </source>
</evidence>
<dbReference type="InterPro" id="IPR051131">
    <property type="entry name" value="NEK_Ser/Thr_kinase_NIMA"/>
</dbReference>
<evidence type="ECO:0000256" key="6">
    <source>
        <dbReference type="ARBA" id="ARBA00022777"/>
    </source>
</evidence>
<evidence type="ECO:0000313" key="12">
    <source>
        <dbReference type="Proteomes" id="UP000037069"/>
    </source>
</evidence>
<dbReference type="AlphaFoldDB" id="A0A0L0CAI2"/>
<accession>A0A0L0CAI2</accession>
<organism evidence="11 12">
    <name type="scientific">Lucilia cuprina</name>
    <name type="common">Green bottle fly</name>
    <name type="synonym">Australian sheep blowfly</name>
    <dbReference type="NCBI Taxonomy" id="7375"/>
    <lineage>
        <taxon>Eukaryota</taxon>
        <taxon>Metazoa</taxon>
        <taxon>Ecdysozoa</taxon>
        <taxon>Arthropoda</taxon>
        <taxon>Hexapoda</taxon>
        <taxon>Insecta</taxon>
        <taxon>Pterygota</taxon>
        <taxon>Neoptera</taxon>
        <taxon>Endopterygota</taxon>
        <taxon>Diptera</taxon>
        <taxon>Brachycera</taxon>
        <taxon>Muscomorpha</taxon>
        <taxon>Oestroidea</taxon>
        <taxon>Calliphoridae</taxon>
        <taxon>Luciliinae</taxon>
        <taxon>Lucilia</taxon>
    </lineage>
</organism>
<dbReference type="OMA" id="MEEWIHA"/>
<dbReference type="Gene3D" id="1.10.510.10">
    <property type="entry name" value="Transferase(Phosphotransferase) domain 1"/>
    <property type="match status" value="1"/>
</dbReference>
<comment type="catalytic activity">
    <reaction evidence="8">
        <text>L-threonyl-[protein] + ATP = O-phospho-L-threonyl-[protein] + ADP + H(+)</text>
        <dbReference type="Rhea" id="RHEA:46608"/>
        <dbReference type="Rhea" id="RHEA-COMP:11060"/>
        <dbReference type="Rhea" id="RHEA-COMP:11605"/>
        <dbReference type="ChEBI" id="CHEBI:15378"/>
        <dbReference type="ChEBI" id="CHEBI:30013"/>
        <dbReference type="ChEBI" id="CHEBI:30616"/>
        <dbReference type="ChEBI" id="CHEBI:61977"/>
        <dbReference type="ChEBI" id="CHEBI:456216"/>
        <dbReference type="EC" id="2.7.11.1"/>
    </reaction>
</comment>
<keyword evidence="6" id="KW-0418">Kinase</keyword>
<dbReference type="InterPro" id="IPR008271">
    <property type="entry name" value="Ser/Thr_kinase_AS"/>
</dbReference>
<evidence type="ECO:0000256" key="8">
    <source>
        <dbReference type="ARBA" id="ARBA00047899"/>
    </source>
</evidence>
<reference evidence="11 12" key="1">
    <citation type="journal article" date="2015" name="Nat. Commun.">
        <title>Lucilia cuprina genome unlocks parasitic fly biology to underpin future interventions.</title>
        <authorList>
            <person name="Anstead C.A."/>
            <person name="Korhonen P.K."/>
            <person name="Young N.D."/>
            <person name="Hall R.S."/>
            <person name="Jex A.R."/>
            <person name="Murali S.C."/>
            <person name="Hughes D.S."/>
            <person name="Lee S.F."/>
            <person name="Perry T."/>
            <person name="Stroehlein A.J."/>
            <person name="Ansell B.R."/>
            <person name="Breugelmans B."/>
            <person name="Hofmann A."/>
            <person name="Qu J."/>
            <person name="Dugan S."/>
            <person name="Lee S.L."/>
            <person name="Chao H."/>
            <person name="Dinh H."/>
            <person name="Han Y."/>
            <person name="Doddapaneni H.V."/>
            <person name="Worley K.C."/>
            <person name="Muzny D.M."/>
            <person name="Ioannidis P."/>
            <person name="Waterhouse R.M."/>
            <person name="Zdobnov E.M."/>
            <person name="James P.J."/>
            <person name="Bagnall N.H."/>
            <person name="Kotze A.C."/>
            <person name="Gibbs R.A."/>
            <person name="Richards S."/>
            <person name="Batterham P."/>
            <person name="Gasser R.B."/>
        </authorList>
    </citation>
    <scope>NUCLEOTIDE SEQUENCE [LARGE SCALE GENOMIC DNA]</scope>
    <source>
        <strain evidence="11 12">LS</strain>
        <tissue evidence="11">Full body</tissue>
    </source>
</reference>
<dbReference type="InterPro" id="IPR000719">
    <property type="entry name" value="Prot_kinase_dom"/>
</dbReference>
<evidence type="ECO:0000256" key="1">
    <source>
        <dbReference type="ARBA" id="ARBA00010886"/>
    </source>
</evidence>
<dbReference type="PROSITE" id="PS50011">
    <property type="entry name" value="PROTEIN_KINASE_DOM"/>
    <property type="match status" value="1"/>
</dbReference>
<dbReference type="SUPFAM" id="SSF56112">
    <property type="entry name" value="Protein kinase-like (PK-like)"/>
    <property type="match status" value="1"/>
</dbReference>
<keyword evidence="7" id="KW-0067">ATP-binding</keyword>
<dbReference type="GO" id="GO:0004674">
    <property type="term" value="F:protein serine/threonine kinase activity"/>
    <property type="evidence" value="ECO:0007669"/>
    <property type="project" value="UniProtKB-KW"/>
</dbReference>
<dbReference type="EMBL" id="JRES01000668">
    <property type="protein sequence ID" value="KNC29408.1"/>
    <property type="molecule type" value="Genomic_DNA"/>
</dbReference>
<evidence type="ECO:0000256" key="7">
    <source>
        <dbReference type="ARBA" id="ARBA00022840"/>
    </source>
</evidence>
<dbReference type="STRING" id="7375.A0A0L0CAI2"/>
<keyword evidence="12" id="KW-1185">Reference proteome</keyword>
<evidence type="ECO:0000259" key="10">
    <source>
        <dbReference type="PROSITE" id="PS50011"/>
    </source>
</evidence>
<dbReference type="PANTHER" id="PTHR44899">
    <property type="entry name" value="CAMK FAMILY PROTEIN KINASE"/>
    <property type="match status" value="1"/>
</dbReference>
<evidence type="ECO:0000256" key="4">
    <source>
        <dbReference type="ARBA" id="ARBA00022679"/>
    </source>
</evidence>
<comment type="caution">
    <text evidence="11">The sequence shown here is derived from an EMBL/GenBank/DDBJ whole genome shotgun (WGS) entry which is preliminary data.</text>
</comment>
<dbReference type="PANTHER" id="PTHR44899:SF3">
    <property type="entry name" value="SERINE_THREONINE-PROTEIN KINASE NEK1"/>
    <property type="match status" value="1"/>
</dbReference>
<evidence type="ECO:0000256" key="5">
    <source>
        <dbReference type="ARBA" id="ARBA00022741"/>
    </source>
</evidence>
<protein>
    <recommendedName>
        <fullName evidence="2">non-specific serine/threonine protein kinase</fullName>
        <ecNumber evidence="2">2.7.11.1</ecNumber>
    </recommendedName>
</protein>